<accession>A0A3M7SPT6</accession>
<dbReference type="EMBL" id="REGN01000985">
    <property type="protein sequence ID" value="RNA37746.1"/>
    <property type="molecule type" value="Genomic_DNA"/>
</dbReference>
<evidence type="ECO:0000313" key="2">
    <source>
        <dbReference type="Proteomes" id="UP000276133"/>
    </source>
</evidence>
<evidence type="ECO:0000313" key="1">
    <source>
        <dbReference type="EMBL" id="RNA37746.1"/>
    </source>
</evidence>
<gene>
    <name evidence="1" type="ORF">BpHYR1_030282</name>
</gene>
<sequence length="99" mass="11260">MLVHNRSRKLGDRNLSKAHTIILLHRNYTAKVTELMLKDETKNQHKKADISDLNTPIFQSDSISAPCLAYSKLIFTVSLNESLINNFFLMLSGIKITDN</sequence>
<organism evidence="1 2">
    <name type="scientific">Brachionus plicatilis</name>
    <name type="common">Marine rotifer</name>
    <name type="synonym">Brachionus muelleri</name>
    <dbReference type="NCBI Taxonomy" id="10195"/>
    <lineage>
        <taxon>Eukaryota</taxon>
        <taxon>Metazoa</taxon>
        <taxon>Spiralia</taxon>
        <taxon>Gnathifera</taxon>
        <taxon>Rotifera</taxon>
        <taxon>Eurotatoria</taxon>
        <taxon>Monogononta</taxon>
        <taxon>Pseudotrocha</taxon>
        <taxon>Ploima</taxon>
        <taxon>Brachionidae</taxon>
        <taxon>Brachionus</taxon>
    </lineage>
</organism>
<dbReference type="Proteomes" id="UP000276133">
    <property type="component" value="Unassembled WGS sequence"/>
</dbReference>
<comment type="caution">
    <text evidence="1">The sequence shown here is derived from an EMBL/GenBank/DDBJ whole genome shotgun (WGS) entry which is preliminary data.</text>
</comment>
<reference evidence="1 2" key="1">
    <citation type="journal article" date="2018" name="Sci. Rep.">
        <title>Genomic signatures of local adaptation to the degree of environmental predictability in rotifers.</title>
        <authorList>
            <person name="Franch-Gras L."/>
            <person name="Hahn C."/>
            <person name="Garcia-Roger E.M."/>
            <person name="Carmona M.J."/>
            <person name="Serra M."/>
            <person name="Gomez A."/>
        </authorList>
    </citation>
    <scope>NUCLEOTIDE SEQUENCE [LARGE SCALE GENOMIC DNA]</scope>
    <source>
        <strain evidence="1">HYR1</strain>
    </source>
</reference>
<protein>
    <submittedName>
        <fullName evidence="1">Uncharacterized protein</fullName>
    </submittedName>
</protein>
<keyword evidence="2" id="KW-1185">Reference proteome</keyword>
<dbReference type="AlphaFoldDB" id="A0A3M7SPT6"/>
<name>A0A3M7SPT6_BRAPC</name>
<proteinExistence type="predicted"/>